<evidence type="ECO:0000256" key="1">
    <source>
        <dbReference type="ARBA" id="ARBA00022649"/>
    </source>
</evidence>
<proteinExistence type="predicted"/>
<dbReference type="NCBIfam" id="TIGR02385">
    <property type="entry name" value="RelE_StbE"/>
    <property type="match status" value="1"/>
</dbReference>
<accession>A0A1G2MMY6</accession>
<dbReference type="SUPFAM" id="SSF143011">
    <property type="entry name" value="RelE-like"/>
    <property type="match status" value="1"/>
</dbReference>
<dbReference type="EMBL" id="MHRM01000002">
    <property type="protein sequence ID" value="OHA24569.1"/>
    <property type="molecule type" value="Genomic_DNA"/>
</dbReference>
<dbReference type="InterPro" id="IPR035093">
    <property type="entry name" value="RelE/ParE_toxin_dom_sf"/>
</dbReference>
<dbReference type="InterPro" id="IPR004386">
    <property type="entry name" value="Toxin_YafQ-like"/>
</dbReference>
<keyword evidence="1" id="KW-1277">Toxin-antitoxin system</keyword>
<evidence type="ECO:0008006" key="4">
    <source>
        <dbReference type="Google" id="ProtNLM"/>
    </source>
</evidence>
<dbReference type="InterPro" id="IPR007712">
    <property type="entry name" value="RelE/ParE_toxin"/>
</dbReference>
<gene>
    <name evidence="2" type="ORF">A3D50_01870</name>
</gene>
<dbReference type="Gene3D" id="3.30.2310.20">
    <property type="entry name" value="RelE-like"/>
    <property type="match status" value="1"/>
</dbReference>
<reference evidence="2 3" key="1">
    <citation type="journal article" date="2016" name="Nat. Commun.">
        <title>Thousands of microbial genomes shed light on interconnected biogeochemical processes in an aquifer system.</title>
        <authorList>
            <person name="Anantharaman K."/>
            <person name="Brown C.T."/>
            <person name="Hug L.A."/>
            <person name="Sharon I."/>
            <person name="Castelle C.J."/>
            <person name="Probst A.J."/>
            <person name="Thomas B.C."/>
            <person name="Singh A."/>
            <person name="Wilkins M.J."/>
            <person name="Karaoz U."/>
            <person name="Brodie E.L."/>
            <person name="Williams K.H."/>
            <person name="Hubbard S.S."/>
            <person name="Banfield J.F."/>
        </authorList>
    </citation>
    <scope>NUCLEOTIDE SEQUENCE [LARGE SCALE GENOMIC DNA]</scope>
</reference>
<dbReference type="STRING" id="1802308.A3D50_01870"/>
<organism evidence="2 3">
    <name type="scientific">Candidatus Taylorbacteria bacterium RIFCSPHIGHO2_02_FULL_44_12</name>
    <dbReference type="NCBI Taxonomy" id="1802308"/>
    <lineage>
        <taxon>Bacteria</taxon>
        <taxon>Candidatus Tayloriibacteriota</taxon>
    </lineage>
</organism>
<evidence type="ECO:0000313" key="2">
    <source>
        <dbReference type="EMBL" id="OHA24569.1"/>
    </source>
</evidence>
<sequence length="87" mass="10276">MRVDYHSNFKKQFKKLPKSIQDKFYLRLKVFLDNPFASELNNHALKGRYRECRSINVTGDMRTVYSMKEGKDIIVFLLIGSHSELYG</sequence>
<dbReference type="Proteomes" id="UP000178413">
    <property type="component" value="Unassembled WGS sequence"/>
</dbReference>
<name>A0A1G2MMY6_9BACT</name>
<evidence type="ECO:0000313" key="3">
    <source>
        <dbReference type="Proteomes" id="UP000178413"/>
    </source>
</evidence>
<comment type="caution">
    <text evidence="2">The sequence shown here is derived from an EMBL/GenBank/DDBJ whole genome shotgun (WGS) entry which is preliminary data.</text>
</comment>
<protein>
    <recommendedName>
        <fullName evidence="4">Plasmid stabilization protein</fullName>
    </recommendedName>
</protein>
<dbReference type="AlphaFoldDB" id="A0A1G2MMY6"/>
<dbReference type="Pfam" id="PF15738">
    <property type="entry name" value="YafQ_toxin"/>
    <property type="match status" value="1"/>
</dbReference>